<keyword evidence="8 11" id="KW-1133">Transmembrane helix</keyword>
<dbReference type="InterPro" id="IPR045863">
    <property type="entry name" value="CorA_TM1_TM2"/>
</dbReference>
<dbReference type="InterPro" id="IPR045861">
    <property type="entry name" value="CorA_cytoplasmic_dom"/>
</dbReference>
<evidence type="ECO:0000256" key="4">
    <source>
        <dbReference type="ARBA" id="ARBA00022475"/>
    </source>
</evidence>
<keyword evidence="6 11" id="KW-0812">Transmembrane</keyword>
<sequence length="322" mass="35672">MTGFAYRISDGHAEPVEVGEALGCGAPFVWVHLSTTTEHAQTWLRERARLEPFTVDALTANETRPRCEKMGDSAFLNLRGRTDEELDSSDMLASIRIWAAKGRVVSVTRKKLVALGAVIEEVKTGAIRDPGDLLTAFATEITEDLDPVVADLGDWLDDCEQKLDVKQIFALRRGVTRVRSEAINYRRFLNPQRIALERLATLPGDWLGDDDRAHLSAAADRAARMAEEVEAIRERASVVHESLTDLRAEQLDSRSLVIAIAAMVFLPLTFITGLYGMNVDGLWFAHEPWAFDAIVGLCVVIAVGTTLFFVRHRWIGRGTGAE</sequence>
<dbReference type="PANTHER" id="PTHR46494:SF3">
    <property type="entry name" value="ZINC TRANSPORT PROTEIN ZNTB"/>
    <property type="match status" value="1"/>
</dbReference>
<dbReference type="Gene3D" id="3.30.460.20">
    <property type="entry name" value="CorA soluble domain-like"/>
    <property type="match status" value="1"/>
</dbReference>
<name>A0A1H7RL17_9SPHN</name>
<protein>
    <submittedName>
        <fullName evidence="12">Zinc transporter</fullName>
    </submittedName>
</protein>
<keyword evidence="9" id="KW-0406">Ion transport</keyword>
<evidence type="ECO:0000256" key="11">
    <source>
        <dbReference type="SAM" id="Phobius"/>
    </source>
</evidence>
<dbReference type="GO" id="GO:0005886">
    <property type="term" value="C:plasma membrane"/>
    <property type="evidence" value="ECO:0007669"/>
    <property type="project" value="UniProtKB-SubCell"/>
</dbReference>
<evidence type="ECO:0000256" key="7">
    <source>
        <dbReference type="ARBA" id="ARBA00022833"/>
    </source>
</evidence>
<organism evidence="12 13">
    <name type="scientific">Sphingomonas palmae</name>
    <dbReference type="NCBI Taxonomy" id="1855283"/>
    <lineage>
        <taxon>Bacteria</taxon>
        <taxon>Pseudomonadati</taxon>
        <taxon>Pseudomonadota</taxon>
        <taxon>Alphaproteobacteria</taxon>
        <taxon>Sphingomonadales</taxon>
        <taxon>Sphingomonadaceae</taxon>
        <taxon>Sphingomonas</taxon>
    </lineage>
</organism>
<dbReference type="AlphaFoldDB" id="A0A1H7RL17"/>
<evidence type="ECO:0000256" key="5">
    <source>
        <dbReference type="ARBA" id="ARBA00022519"/>
    </source>
</evidence>
<accession>A0A1H7RL17</accession>
<reference evidence="13" key="1">
    <citation type="submission" date="2016-10" db="EMBL/GenBank/DDBJ databases">
        <authorList>
            <person name="Varghese N."/>
            <person name="Submissions S."/>
        </authorList>
    </citation>
    <scope>NUCLEOTIDE SEQUENCE [LARGE SCALE GENOMIC DNA]</scope>
    <source>
        <strain evidence="13">JS21-1</strain>
    </source>
</reference>
<dbReference type="GO" id="GO:0000287">
    <property type="term" value="F:magnesium ion binding"/>
    <property type="evidence" value="ECO:0007669"/>
    <property type="project" value="TreeGrafter"/>
</dbReference>
<evidence type="ECO:0000256" key="8">
    <source>
        <dbReference type="ARBA" id="ARBA00022989"/>
    </source>
</evidence>
<evidence type="ECO:0000256" key="3">
    <source>
        <dbReference type="ARBA" id="ARBA00022448"/>
    </source>
</evidence>
<comment type="similarity">
    <text evidence="2">Belongs to the CorA metal ion transporter (MIT) (TC 1.A.35) family.</text>
</comment>
<keyword evidence="13" id="KW-1185">Reference proteome</keyword>
<comment type="subcellular location">
    <subcellularLocation>
        <location evidence="1">Cell membrane</location>
        <topology evidence="1">Multi-pass membrane protein</topology>
    </subcellularLocation>
</comment>
<dbReference type="EMBL" id="FNZZ01000004">
    <property type="protein sequence ID" value="SEL60815.1"/>
    <property type="molecule type" value="Genomic_DNA"/>
</dbReference>
<dbReference type="GO" id="GO:0015095">
    <property type="term" value="F:magnesium ion transmembrane transporter activity"/>
    <property type="evidence" value="ECO:0007669"/>
    <property type="project" value="TreeGrafter"/>
</dbReference>
<dbReference type="OrthoDB" id="9803484at2"/>
<keyword evidence="3" id="KW-0813">Transport</keyword>
<gene>
    <name evidence="12" type="ORF">SAMN05216382_2279</name>
</gene>
<feature type="transmembrane region" description="Helical" evidence="11">
    <location>
        <begin position="256"/>
        <end position="277"/>
    </location>
</feature>
<dbReference type="Gene3D" id="1.20.58.340">
    <property type="entry name" value="Magnesium transport protein CorA, transmembrane region"/>
    <property type="match status" value="2"/>
</dbReference>
<dbReference type="PANTHER" id="PTHR46494">
    <property type="entry name" value="CORA FAMILY METAL ION TRANSPORTER (EUROFUNG)"/>
    <property type="match status" value="1"/>
</dbReference>
<dbReference type="InterPro" id="IPR002523">
    <property type="entry name" value="MgTranspt_CorA/ZnTranspt_ZntB"/>
</dbReference>
<keyword evidence="4" id="KW-1003">Cell membrane</keyword>
<dbReference type="GO" id="GO:0050897">
    <property type="term" value="F:cobalt ion binding"/>
    <property type="evidence" value="ECO:0007669"/>
    <property type="project" value="TreeGrafter"/>
</dbReference>
<feature type="transmembrane region" description="Helical" evidence="11">
    <location>
        <begin position="289"/>
        <end position="310"/>
    </location>
</feature>
<dbReference type="RefSeq" id="WP_093006376.1">
    <property type="nucleotide sequence ID" value="NZ_FNZZ01000004.1"/>
</dbReference>
<dbReference type="SUPFAM" id="SSF143865">
    <property type="entry name" value="CorA soluble domain-like"/>
    <property type="match status" value="1"/>
</dbReference>
<evidence type="ECO:0000256" key="10">
    <source>
        <dbReference type="ARBA" id="ARBA00023136"/>
    </source>
</evidence>
<dbReference type="Proteomes" id="UP000199214">
    <property type="component" value="Unassembled WGS sequence"/>
</dbReference>
<evidence type="ECO:0000313" key="12">
    <source>
        <dbReference type="EMBL" id="SEL60815.1"/>
    </source>
</evidence>
<evidence type="ECO:0000256" key="1">
    <source>
        <dbReference type="ARBA" id="ARBA00004651"/>
    </source>
</evidence>
<dbReference type="STRING" id="1855283.SAMN05216382_2279"/>
<evidence type="ECO:0000256" key="9">
    <source>
        <dbReference type="ARBA" id="ARBA00023065"/>
    </source>
</evidence>
<dbReference type="SUPFAM" id="SSF144083">
    <property type="entry name" value="Magnesium transport protein CorA, transmembrane region"/>
    <property type="match status" value="1"/>
</dbReference>
<keyword evidence="10 11" id="KW-0472">Membrane</keyword>
<evidence type="ECO:0000313" key="13">
    <source>
        <dbReference type="Proteomes" id="UP000199214"/>
    </source>
</evidence>
<evidence type="ECO:0000256" key="6">
    <source>
        <dbReference type="ARBA" id="ARBA00022692"/>
    </source>
</evidence>
<evidence type="ECO:0000256" key="2">
    <source>
        <dbReference type="ARBA" id="ARBA00009765"/>
    </source>
</evidence>
<dbReference type="Pfam" id="PF01544">
    <property type="entry name" value="CorA"/>
    <property type="match status" value="1"/>
</dbReference>
<dbReference type="GO" id="GO:0015087">
    <property type="term" value="F:cobalt ion transmembrane transporter activity"/>
    <property type="evidence" value="ECO:0007669"/>
    <property type="project" value="TreeGrafter"/>
</dbReference>
<keyword evidence="7" id="KW-0862">Zinc</keyword>
<proteinExistence type="inferred from homology"/>
<keyword evidence="5" id="KW-0997">Cell inner membrane</keyword>